<reference evidence="1 2" key="1">
    <citation type="submission" date="2014-03" db="EMBL/GenBank/DDBJ databases">
        <title>Draft genome of the hookworm Oesophagostomum dentatum.</title>
        <authorList>
            <person name="Mitreva M."/>
        </authorList>
    </citation>
    <scope>NUCLEOTIDE SEQUENCE [LARGE SCALE GENOMIC DNA]</scope>
    <source>
        <strain evidence="1 2">OD-Hann</strain>
    </source>
</reference>
<dbReference type="EMBL" id="KN550324">
    <property type="protein sequence ID" value="KHJ94443.1"/>
    <property type="molecule type" value="Genomic_DNA"/>
</dbReference>
<organism evidence="1 2">
    <name type="scientific">Oesophagostomum dentatum</name>
    <name type="common">Nodular worm</name>
    <dbReference type="NCBI Taxonomy" id="61180"/>
    <lineage>
        <taxon>Eukaryota</taxon>
        <taxon>Metazoa</taxon>
        <taxon>Ecdysozoa</taxon>
        <taxon>Nematoda</taxon>
        <taxon>Chromadorea</taxon>
        <taxon>Rhabditida</taxon>
        <taxon>Rhabditina</taxon>
        <taxon>Rhabditomorpha</taxon>
        <taxon>Strongyloidea</taxon>
        <taxon>Strongylidae</taxon>
        <taxon>Oesophagostomum</taxon>
    </lineage>
</organism>
<evidence type="ECO:0000313" key="1">
    <source>
        <dbReference type="EMBL" id="KHJ94443.1"/>
    </source>
</evidence>
<accession>A0A0B1TA38</accession>
<keyword evidence="2" id="KW-1185">Reference proteome</keyword>
<gene>
    <name evidence="1" type="ORF">OESDEN_05624</name>
</gene>
<name>A0A0B1TA38_OESDE</name>
<sequence>MQQRLQNSIVYPVLRKPVPSILRRSRPEEAGSLADWWWSLADRCCSRWWSLADGWPIGMSEELPEQLPLRLHDVVAHYLLPTRLPTVLRSVMPKPPAHRPLLDVPAPAVFHRAEEFAAVYDPSTTFVPLPAMY</sequence>
<dbReference type="Proteomes" id="UP000053660">
    <property type="component" value="Unassembled WGS sequence"/>
</dbReference>
<dbReference type="AlphaFoldDB" id="A0A0B1TA38"/>
<proteinExistence type="predicted"/>
<protein>
    <submittedName>
        <fullName evidence="1">Uncharacterized protein</fullName>
    </submittedName>
</protein>
<evidence type="ECO:0000313" key="2">
    <source>
        <dbReference type="Proteomes" id="UP000053660"/>
    </source>
</evidence>